<gene>
    <name evidence="4" type="ORF">CONCODRAFT_78788</name>
</gene>
<feature type="region of interest" description="Disordered" evidence="2">
    <location>
        <begin position="217"/>
        <end position="260"/>
    </location>
</feature>
<evidence type="ECO:0000256" key="1">
    <source>
        <dbReference type="SAM" id="Coils"/>
    </source>
</evidence>
<protein>
    <recommendedName>
        <fullName evidence="3">PX domain-containing protein</fullName>
    </recommendedName>
</protein>
<feature type="region of interest" description="Disordered" evidence="2">
    <location>
        <begin position="37"/>
        <end position="61"/>
    </location>
</feature>
<reference evidence="4 5" key="1">
    <citation type="journal article" date="2015" name="Genome Biol. Evol.">
        <title>Phylogenomic analyses indicate that early fungi evolved digesting cell walls of algal ancestors of land plants.</title>
        <authorList>
            <person name="Chang Y."/>
            <person name="Wang S."/>
            <person name="Sekimoto S."/>
            <person name="Aerts A.L."/>
            <person name="Choi C."/>
            <person name="Clum A."/>
            <person name="LaButti K.M."/>
            <person name="Lindquist E.A."/>
            <person name="Yee Ngan C."/>
            <person name="Ohm R.A."/>
            <person name="Salamov A.A."/>
            <person name="Grigoriev I.V."/>
            <person name="Spatafora J.W."/>
            <person name="Berbee M.L."/>
        </authorList>
    </citation>
    <scope>NUCLEOTIDE SEQUENCE [LARGE SCALE GENOMIC DNA]</scope>
    <source>
        <strain evidence="4 5">NRRL 28638</strain>
    </source>
</reference>
<dbReference type="InterPro" id="IPR001683">
    <property type="entry name" value="PX_dom"/>
</dbReference>
<dbReference type="SUPFAM" id="SSF64268">
    <property type="entry name" value="PX domain"/>
    <property type="match status" value="1"/>
</dbReference>
<dbReference type="OrthoDB" id="10254720at2759"/>
<feature type="region of interest" description="Disordered" evidence="2">
    <location>
        <begin position="1"/>
        <end position="21"/>
    </location>
</feature>
<organism evidence="4 5">
    <name type="scientific">Conidiobolus coronatus (strain ATCC 28846 / CBS 209.66 / NRRL 28638)</name>
    <name type="common">Delacroixia coronata</name>
    <dbReference type="NCBI Taxonomy" id="796925"/>
    <lineage>
        <taxon>Eukaryota</taxon>
        <taxon>Fungi</taxon>
        <taxon>Fungi incertae sedis</taxon>
        <taxon>Zoopagomycota</taxon>
        <taxon>Entomophthoromycotina</taxon>
        <taxon>Entomophthoromycetes</taxon>
        <taxon>Entomophthorales</taxon>
        <taxon>Ancylistaceae</taxon>
        <taxon>Conidiobolus</taxon>
    </lineage>
</organism>
<evidence type="ECO:0000313" key="4">
    <source>
        <dbReference type="EMBL" id="KXN70534.1"/>
    </source>
</evidence>
<dbReference type="GO" id="GO:0035091">
    <property type="term" value="F:phosphatidylinositol binding"/>
    <property type="evidence" value="ECO:0007669"/>
    <property type="project" value="InterPro"/>
</dbReference>
<feature type="coiled-coil region" evidence="1">
    <location>
        <begin position="76"/>
        <end position="103"/>
    </location>
</feature>
<accession>A0A137P6H6</accession>
<feature type="compositionally biased region" description="Basic and acidic residues" evidence="2">
    <location>
        <begin position="1"/>
        <end position="20"/>
    </location>
</feature>
<dbReference type="EMBL" id="KQ964499">
    <property type="protein sequence ID" value="KXN70534.1"/>
    <property type="molecule type" value="Genomic_DNA"/>
</dbReference>
<dbReference type="Pfam" id="PF00787">
    <property type="entry name" value="PX"/>
    <property type="match status" value="1"/>
</dbReference>
<name>A0A137P6H6_CONC2</name>
<sequence length="413" mass="46656">MSPDSQKNDSEKPASEESIKDTLTAMNQILELLNTTSNSALNNPSQIDADDQNPDESISSLNLHEDLNSLNQTVKVLEYRTKIKQYISELNQALNNKTEISSQQIKKYYKFLKETLRVVAQCDSSPGLGDSLILSPNNQNTLSSSSSLINFNPYAKTSPMGVGIKGFSSYDHGHIDSDSEYDPEHESASLNYRPTLNSLRLDSMEYIKTVNKPKALDSLDPNVQFNADQNNTLQPTQSHLFPPKRPQLYSQLDSSSTPDLRMSLGSRSMSEPIENAIDKLHISPMLPENTPDLTESFTQGLFASDVVISNPYRVGTGMRSYTLYTVTAKLVKGGKLQVRKRYSEFVRLREVLCRLYPNLKKNIPQLPQKKLVGKFQAEFVENRRQGLEFFLIYVTLHPIIGANNILERWYTFK</sequence>
<dbReference type="Proteomes" id="UP000070444">
    <property type="component" value="Unassembled WGS sequence"/>
</dbReference>
<evidence type="ECO:0000259" key="3">
    <source>
        <dbReference type="PROSITE" id="PS50195"/>
    </source>
</evidence>
<dbReference type="PROSITE" id="PS50195">
    <property type="entry name" value="PX"/>
    <property type="match status" value="1"/>
</dbReference>
<dbReference type="AlphaFoldDB" id="A0A137P6H6"/>
<keyword evidence="5" id="KW-1185">Reference proteome</keyword>
<dbReference type="SMART" id="SM00312">
    <property type="entry name" value="PX"/>
    <property type="match status" value="1"/>
</dbReference>
<evidence type="ECO:0000313" key="5">
    <source>
        <dbReference type="Proteomes" id="UP000070444"/>
    </source>
</evidence>
<dbReference type="Gene3D" id="3.30.1520.10">
    <property type="entry name" value="Phox-like domain"/>
    <property type="match status" value="1"/>
</dbReference>
<dbReference type="GO" id="GO:0005768">
    <property type="term" value="C:endosome"/>
    <property type="evidence" value="ECO:0007669"/>
    <property type="project" value="TreeGrafter"/>
</dbReference>
<feature type="domain" description="PX" evidence="3">
    <location>
        <begin position="302"/>
        <end position="413"/>
    </location>
</feature>
<dbReference type="InterPro" id="IPR036871">
    <property type="entry name" value="PX_dom_sf"/>
</dbReference>
<keyword evidence="1" id="KW-0175">Coiled coil</keyword>
<proteinExistence type="predicted"/>
<dbReference type="PANTHER" id="PTHR10555">
    <property type="entry name" value="SORTING NEXIN"/>
    <property type="match status" value="1"/>
</dbReference>
<feature type="compositionally biased region" description="Polar residues" evidence="2">
    <location>
        <begin position="221"/>
        <end position="239"/>
    </location>
</feature>
<dbReference type="PANTHER" id="PTHR10555:SF170">
    <property type="entry name" value="FI18122P1"/>
    <property type="match status" value="1"/>
</dbReference>
<feature type="compositionally biased region" description="Polar residues" evidence="2">
    <location>
        <begin position="248"/>
        <end position="258"/>
    </location>
</feature>
<evidence type="ECO:0000256" key="2">
    <source>
        <dbReference type="SAM" id="MobiDB-lite"/>
    </source>
</evidence>
<dbReference type="STRING" id="796925.A0A137P6H6"/>